<evidence type="ECO:0000313" key="2">
    <source>
        <dbReference type="EMBL" id="CAG8799902.1"/>
    </source>
</evidence>
<feature type="region of interest" description="Disordered" evidence="1">
    <location>
        <begin position="1"/>
        <end position="52"/>
    </location>
</feature>
<gene>
    <name evidence="2" type="ORF">CPELLU_LOCUS17623</name>
</gene>
<sequence length="52" mass="5881">MTQELIEYTNSGFGNNEDLPNYDNEGLANYNNEGSPTYISKSKKYLGEESIQ</sequence>
<feature type="non-terminal residue" evidence="2">
    <location>
        <position position="52"/>
    </location>
</feature>
<evidence type="ECO:0000256" key="1">
    <source>
        <dbReference type="SAM" id="MobiDB-lite"/>
    </source>
</evidence>
<dbReference type="EMBL" id="CAJVQA010030703">
    <property type="protein sequence ID" value="CAG8799902.1"/>
    <property type="molecule type" value="Genomic_DNA"/>
</dbReference>
<proteinExistence type="predicted"/>
<dbReference type="Proteomes" id="UP000789759">
    <property type="component" value="Unassembled WGS sequence"/>
</dbReference>
<feature type="compositionally biased region" description="Polar residues" evidence="1">
    <location>
        <begin position="1"/>
        <end position="14"/>
    </location>
</feature>
<feature type="compositionally biased region" description="Polar residues" evidence="1">
    <location>
        <begin position="29"/>
        <end position="40"/>
    </location>
</feature>
<reference evidence="2" key="1">
    <citation type="submission" date="2021-06" db="EMBL/GenBank/DDBJ databases">
        <authorList>
            <person name="Kallberg Y."/>
            <person name="Tangrot J."/>
            <person name="Rosling A."/>
        </authorList>
    </citation>
    <scope>NUCLEOTIDE SEQUENCE</scope>
    <source>
        <strain evidence="2">FL966</strain>
    </source>
</reference>
<evidence type="ECO:0000313" key="3">
    <source>
        <dbReference type="Proteomes" id="UP000789759"/>
    </source>
</evidence>
<organism evidence="2 3">
    <name type="scientific">Cetraspora pellucida</name>
    <dbReference type="NCBI Taxonomy" id="1433469"/>
    <lineage>
        <taxon>Eukaryota</taxon>
        <taxon>Fungi</taxon>
        <taxon>Fungi incertae sedis</taxon>
        <taxon>Mucoromycota</taxon>
        <taxon>Glomeromycotina</taxon>
        <taxon>Glomeromycetes</taxon>
        <taxon>Diversisporales</taxon>
        <taxon>Gigasporaceae</taxon>
        <taxon>Cetraspora</taxon>
    </lineage>
</organism>
<protein>
    <submittedName>
        <fullName evidence="2">8357_t:CDS:1</fullName>
    </submittedName>
</protein>
<accession>A0A9N9JYP8</accession>
<dbReference type="OrthoDB" id="10483590at2759"/>
<name>A0A9N9JYP8_9GLOM</name>
<comment type="caution">
    <text evidence="2">The sequence shown here is derived from an EMBL/GenBank/DDBJ whole genome shotgun (WGS) entry which is preliminary data.</text>
</comment>
<keyword evidence="3" id="KW-1185">Reference proteome</keyword>
<dbReference type="AlphaFoldDB" id="A0A9N9JYP8"/>